<organism evidence="3">
    <name type="scientific">marine sediment metagenome</name>
    <dbReference type="NCBI Taxonomy" id="412755"/>
    <lineage>
        <taxon>unclassified sequences</taxon>
        <taxon>metagenomes</taxon>
        <taxon>ecological metagenomes</taxon>
    </lineage>
</organism>
<dbReference type="Pfam" id="PF01966">
    <property type="entry name" value="HD"/>
    <property type="match status" value="1"/>
</dbReference>
<accession>A0A0F8Z4K2</accession>
<comment type="caution">
    <text evidence="3">The sequence shown here is derived from an EMBL/GenBank/DDBJ whole genome shotgun (WGS) entry which is preliminary data.</text>
</comment>
<dbReference type="InterPro" id="IPR026875">
    <property type="entry name" value="PHydrolase_assoc_dom"/>
</dbReference>
<reference evidence="3" key="1">
    <citation type="journal article" date="2015" name="Nature">
        <title>Complex archaea that bridge the gap between prokaryotes and eukaryotes.</title>
        <authorList>
            <person name="Spang A."/>
            <person name="Saw J.H."/>
            <person name="Jorgensen S.L."/>
            <person name="Zaremba-Niedzwiedzka K."/>
            <person name="Martijn J."/>
            <person name="Lind A.E."/>
            <person name="van Eijk R."/>
            <person name="Schleper C."/>
            <person name="Guy L."/>
            <person name="Ettema T.J."/>
        </authorList>
    </citation>
    <scope>NUCLEOTIDE SEQUENCE</scope>
</reference>
<dbReference type="EMBL" id="LAZR01049845">
    <property type="protein sequence ID" value="KKK88688.1"/>
    <property type="molecule type" value="Genomic_DNA"/>
</dbReference>
<dbReference type="PANTHER" id="PTHR11373:SF43">
    <property type="entry name" value="DEOXYGUANOSINETRIPHOSPHATE TRIPHOSPHOHYDROLASE-LIKE PROTEIN"/>
    <property type="match status" value="1"/>
</dbReference>
<keyword evidence="1" id="KW-0378">Hydrolase</keyword>
<feature type="domain" description="HD" evidence="2">
    <location>
        <begin position="62"/>
        <end position="188"/>
    </location>
</feature>
<protein>
    <recommendedName>
        <fullName evidence="2">HD domain-containing protein</fullName>
    </recommendedName>
</protein>
<dbReference type="PANTHER" id="PTHR11373">
    <property type="entry name" value="DEOXYNUCLEOSIDE TRIPHOSPHATE TRIPHOSPHOHYDROLASE"/>
    <property type="match status" value="1"/>
</dbReference>
<proteinExistence type="predicted"/>
<dbReference type="Pfam" id="PF13286">
    <property type="entry name" value="HD_assoc"/>
    <property type="match status" value="1"/>
</dbReference>
<dbReference type="SMART" id="SM00471">
    <property type="entry name" value="HDc"/>
    <property type="match status" value="1"/>
</dbReference>
<dbReference type="InterPro" id="IPR003607">
    <property type="entry name" value="HD/PDEase_dom"/>
</dbReference>
<dbReference type="GO" id="GO:0006203">
    <property type="term" value="P:dGTP catabolic process"/>
    <property type="evidence" value="ECO:0007669"/>
    <property type="project" value="TreeGrafter"/>
</dbReference>
<dbReference type="GO" id="GO:0008832">
    <property type="term" value="F:dGTPase activity"/>
    <property type="evidence" value="ECO:0007669"/>
    <property type="project" value="TreeGrafter"/>
</dbReference>
<name>A0A0F8Z4K2_9ZZZZ</name>
<evidence type="ECO:0000259" key="2">
    <source>
        <dbReference type="PROSITE" id="PS51831"/>
    </source>
</evidence>
<evidence type="ECO:0000313" key="3">
    <source>
        <dbReference type="EMBL" id="KKK88688.1"/>
    </source>
</evidence>
<gene>
    <name evidence="3" type="ORF">LCGC14_2740620</name>
</gene>
<dbReference type="PROSITE" id="PS51831">
    <property type="entry name" value="HD"/>
    <property type="match status" value="1"/>
</dbReference>
<dbReference type="SUPFAM" id="SSF109604">
    <property type="entry name" value="HD-domain/PDEase-like"/>
    <property type="match status" value="1"/>
</dbReference>
<dbReference type="InterPro" id="IPR050135">
    <property type="entry name" value="dGTPase-like"/>
</dbReference>
<dbReference type="InterPro" id="IPR006674">
    <property type="entry name" value="HD_domain"/>
</dbReference>
<sequence length="361" mass="40345">MGLWSSGTRFSRSDSQVRILFVVRSCGDSCVTCCDNTASQIHNVPTTNAIPVAGVNDHYRTRLTHSIEVAQIGRTIAKALNVNESLTEAICLGHDLGHSPFGHCGEDTLNNLMAGFGGFEHNAQSLRIADLLEHPYPGMNGLNLMYETRLGFARHQSPYDDPKPDSFSEPNCSLEGQIADIADRIAYNCHDLEDGLRGGLINEEELKGLSLFSEAQSRINAEEITDDSVRWVRTAKSVINILVSDCIDTSETAIRKAGIETLENVYGWEGRLIGLGSESEKQLGELEKFLLEKMYQHEEITRTAIQVKGWLEKLFNRFCEQPDAMPEFYQKLIQQEGLERVVCDYIAGMTDRFCMTLLKDD</sequence>
<dbReference type="AlphaFoldDB" id="A0A0F8Z4K2"/>
<dbReference type="Gene3D" id="1.10.3210.10">
    <property type="entry name" value="Hypothetical protein af1432"/>
    <property type="match status" value="1"/>
</dbReference>
<dbReference type="CDD" id="cd00077">
    <property type="entry name" value="HDc"/>
    <property type="match status" value="1"/>
</dbReference>
<evidence type="ECO:0000256" key="1">
    <source>
        <dbReference type="ARBA" id="ARBA00022801"/>
    </source>
</evidence>